<keyword evidence="3" id="KW-0862">Zinc</keyword>
<evidence type="ECO:0000313" key="7">
    <source>
        <dbReference type="EMBL" id="APX61065.1"/>
    </source>
</evidence>
<dbReference type="InterPro" id="IPR001436">
    <property type="entry name" value="Alpha-crystallin/sHSP_animal"/>
</dbReference>
<evidence type="ECO:0000259" key="6">
    <source>
        <dbReference type="PROSITE" id="PS01031"/>
    </source>
</evidence>
<dbReference type="GO" id="GO:0042026">
    <property type="term" value="P:protein refolding"/>
    <property type="evidence" value="ECO:0007669"/>
    <property type="project" value="TreeGrafter"/>
</dbReference>
<dbReference type="AlphaFoldDB" id="A0A2H4G808"/>
<dbReference type="GO" id="GO:0046872">
    <property type="term" value="F:metal ion binding"/>
    <property type="evidence" value="ECO:0007669"/>
    <property type="project" value="UniProtKB-KW"/>
</dbReference>
<feature type="domain" description="SHSP" evidence="6">
    <location>
        <begin position="52"/>
        <end position="161"/>
    </location>
</feature>
<dbReference type="PIRSF" id="PIRSF036514">
    <property type="entry name" value="Sm_HSP_B1"/>
    <property type="match status" value="1"/>
</dbReference>
<name>A0A2H4G808_ANTPE</name>
<dbReference type="InterPro" id="IPR008978">
    <property type="entry name" value="HSP20-like_chaperone"/>
</dbReference>
<accession>A0A2H4G808</accession>
<dbReference type="PRINTS" id="PR00299">
    <property type="entry name" value="ACRYSTALLIN"/>
</dbReference>
<dbReference type="EMBL" id="KU522479">
    <property type="protein sequence ID" value="APX61065.1"/>
    <property type="molecule type" value="mRNA"/>
</dbReference>
<feature type="binding site" evidence="3">
    <location>
        <position position="106"/>
    </location>
    <ligand>
        <name>Zn(2+)</name>
        <dbReference type="ChEBI" id="CHEBI:29105"/>
        <label>1</label>
    </ligand>
</feature>
<dbReference type="Gene3D" id="2.60.40.790">
    <property type="match status" value="1"/>
</dbReference>
<dbReference type="PANTHER" id="PTHR45640:SF13">
    <property type="entry name" value="HEAT SHOCK PROTEIN 22-RELATED"/>
    <property type="match status" value="1"/>
</dbReference>
<evidence type="ECO:0000256" key="1">
    <source>
        <dbReference type="ARBA" id="ARBA00023016"/>
    </source>
</evidence>
<dbReference type="Pfam" id="PF00011">
    <property type="entry name" value="HSP20"/>
    <property type="match status" value="1"/>
</dbReference>
<reference evidence="7" key="1">
    <citation type="submission" date="2016-01" db="EMBL/GenBank/DDBJ databases">
        <title>Molecular cloning, characterization and expression analysis of small HSPs in Antheraea pernyi.</title>
        <authorList>
            <person name="Wang Y."/>
            <person name="Liu W."/>
            <person name="Zeng J."/>
            <person name="Ru Y.T."/>
            <person name="Jiang Y.R."/>
            <person name="Qin L."/>
        </authorList>
    </citation>
    <scope>NUCLEOTIDE SEQUENCE</scope>
    <source>
        <strain evidence="7">Shenhuang No.2</strain>
    </source>
</reference>
<dbReference type="PROSITE" id="PS01031">
    <property type="entry name" value="SHSP"/>
    <property type="match status" value="1"/>
</dbReference>
<sequence length="174" mass="20049">MSYYPFYIEYDRPRRRRLPDQHFGLGLTPQDYLTILAVPQANRDYFRPWRNLQSAAQDAGSTIKEDKDKFQVNLDVQHFAPEEISVKTVDGYLIIEAKHEERQDEHGFISRSFTRRYKLPDGIEEDAVTSKLSSDGVLSISAPLKTPPKALNERVVPIIQTGPVRKQEEGETKE</sequence>
<dbReference type="InterPro" id="IPR002068">
    <property type="entry name" value="A-crystallin/Hsp20_dom"/>
</dbReference>
<dbReference type="GO" id="GO:0009408">
    <property type="term" value="P:response to heat"/>
    <property type="evidence" value="ECO:0007669"/>
    <property type="project" value="UniProtKB-ARBA"/>
</dbReference>
<feature type="binding site" evidence="3">
    <location>
        <position position="101"/>
    </location>
    <ligand>
        <name>Zn(2+)</name>
        <dbReference type="ChEBI" id="CHEBI:29105"/>
        <label>1</label>
    </ligand>
</feature>
<evidence type="ECO:0000256" key="5">
    <source>
        <dbReference type="RuleBase" id="RU003616"/>
    </source>
</evidence>
<feature type="binding site" evidence="3">
    <location>
        <position position="99"/>
    </location>
    <ligand>
        <name>Zn(2+)</name>
        <dbReference type="ChEBI" id="CHEBI:29105"/>
        <label>1</label>
    </ligand>
</feature>
<dbReference type="GO" id="GO:0051082">
    <property type="term" value="F:unfolded protein binding"/>
    <property type="evidence" value="ECO:0007669"/>
    <property type="project" value="TreeGrafter"/>
</dbReference>
<protein>
    <submittedName>
        <fullName evidence="7">Heat shock protein 19.9</fullName>
    </submittedName>
</protein>
<gene>
    <name evidence="7" type="primary">HSP19.9</name>
</gene>
<keyword evidence="1 7" id="KW-0346">Stress response</keyword>
<dbReference type="PANTHER" id="PTHR45640">
    <property type="entry name" value="HEAT SHOCK PROTEIN HSP-12.2-RELATED"/>
    <property type="match status" value="1"/>
</dbReference>
<evidence type="ECO:0000256" key="4">
    <source>
        <dbReference type="PROSITE-ProRule" id="PRU00285"/>
    </source>
</evidence>
<comment type="similarity">
    <text evidence="2 4 5">Belongs to the small heat shock protein (HSP20) family.</text>
</comment>
<dbReference type="CDD" id="cd06526">
    <property type="entry name" value="metazoan_ACD"/>
    <property type="match status" value="1"/>
</dbReference>
<dbReference type="SUPFAM" id="SSF49764">
    <property type="entry name" value="HSP20-like chaperones"/>
    <property type="match status" value="1"/>
</dbReference>
<dbReference type="GO" id="GO:0005737">
    <property type="term" value="C:cytoplasm"/>
    <property type="evidence" value="ECO:0007669"/>
    <property type="project" value="TreeGrafter"/>
</dbReference>
<keyword evidence="3" id="KW-0479">Metal-binding</keyword>
<dbReference type="InterPro" id="IPR055269">
    <property type="entry name" value="Alpha-crystallin/HSP_16"/>
</dbReference>
<organism evidence="7">
    <name type="scientific">Antheraea pernyi</name>
    <name type="common">Chinese oak silk moth</name>
    <name type="synonym">Bombyx pernyi</name>
    <dbReference type="NCBI Taxonomy" id="7119"/>
    <lineage>
        <taxon>Eukaryota</taxon>
        <taxon>Metazoa</taxon>
        <taxon>Ecdysozoa</taxon>
        <taxon>Arthropoda</taxon>
        <taxon>Hexapoda</taxon>
        <taxon>Insecta</taxon>
        <taxon>Pterygota</taxon>
        <taxon>Neoptera</taxon>
        <taxon>Endopterygota</taxon>
        <taxon>Lepidoptera</taxon>
        <taxon>Glossata</taxon>
        <taxon>Ditrysia</taxon>
        <taxon>Bombycoidea</taxon>
        <taxon>Saturniidae</taxon>
        <taxon>Saturniinae</taxon>
        <taxon>Saturniini</taxon>
        <taxon>Antheraea</taxon>
    </lineage>
</organism>
<evidence type="ECO:0000256" key="2">
    <source>
        <dbReference type="PIRNR" id="PIRNR036514"/>
    </source>
</evidence>
<dbReference type="GO" id="GO:0005634">
    <property type="term" value="C:nucleus"/>
    <property type="evidence" value="ECO:0007669"/>
    <property type="project" value="TreeGrafter"/>
</dbReference>
<evidence type="ECO:0000256" key="3">
    <source>
        <dbReference type="PIRSR" id="PIRSR036514-1"/>
    </source>
</evidence>
<proteinExistence type="evidence at transcript level"/>